<dbReference type="SUPFAM" id="SSF50998">
    <property type="entry name" value="Quinoprotein alcohol dehydrogenase-like"/>
    <property type="match status" value="1"/>
</dbReference>
<dbReference type="PANTHER" id="PTHR35340:SF8">
    <property type="entry name" value="ASST-DOMAIN-CONTAINING PROTEIN"/>
    <property type="match status" value="1"/>
</dbReference>
<feature type="transmembrane region" description="Helical" evidence="1">
    <location>
        <begin position="540"/>
        <end position="564"/>
    </location>
</feature>
<evidence type="ECO:0000256" key="2">
    <source>
        <dbReference type="SAM" id="SignalP"/>
    </source>
</evidence>
<evidence type="ECO:0008006" key="5">
    <source>
        <dbReference type="Google" id="ProtNLM"/>
    </source>
</evidence>
<dbReference type="PANTHER" id="PTHR35340">
    <property type="entry name" value="PQQ ENZYME REPEAT PROTEIN-RELATED"/>
    <property type="match status" value="1"/>
</dbReference>
<sequence>MPKRSLYGALASLLLCQFAKRRDSAFPQYEDSSDLNHFVTHPEIQSPTLNVSVHDAQKSSRGYYFMTPFHRTQEPLVASPAYYVPCQSGPTIYDSFGDLIWSGACIVQNNNTFDFRLAMIEDKPHLSWMRQSHSRRVPAHLGISELFDLSYQNRTRIQADNSTMRLNFHEYNHIENGRKMLVITEGVKYLDLAVIGLPYKNYPVIVTGFQEVDSKTGKVLFEWDSVPRVSVGETSLLPETPGPAFDESEAFDFMHMNSVDKNPDGDYLVSARHTDTIYKISGTNGEIIWRFGGKTTDFVHDGGFNFSKQHDARFLGSNRTHCIISFVNNAASKFAQSASHSSALVISLHTAGKPMTATILSQYDRPDRGLTRRMGNIQTLPNGSRLVNWSQGGYTTEYSQDGKPVAEARFATDRFASYRVYKHDFVGKPSYPPIVRSFAYGRKQSGATTACYVSWNGATEVASWRFYSHEKNGKVSLGEMQRQGFETEFMCDGYKKKVSVEAVDANGVVLGRSDIEDTVRPGTWAKTDSGPDDIVAHIEFPVVLCFLLTFIFTAAIGFITGGTLRPSWPRKKNSGYKQLRHEEDTEGVI</sequence>
<dbReference type="InterPro" id="IPR011047">
    <property type="entry name" value="Quinoprotein_ADH-like_sf"/>
</dbReference>
<evidence type="ECO:0000313" key="4">
    <source>
        <dbReference type="Proteomes" id="UP000191285"/>
    </source>
</evidence>
<feature type="chain" id="PRO_5012845173" description="ASST-domain-containing protein" evidence="2">
    <location>
        <begin position="22"/>
        <end position="589"/>
    </location>
</feature>
<feature type="signal peptide" evidence="2">
    <location>
        <begin position="1"/>
        <end position="21"/>
    </location>
</feature>
<dbReference type="Proteomes" id="UP000191285">
    <property type="component" value="Unassembled WGS sequence"/>
</dbReference>
<dbReference type="InterPro" id="IPR039535">
    <property type="entry name" value="ASST-like"/>
</dbReference>
<accession>A0A1V6TA95</accession>
<organism evidence="3 4">
    <name type="scientific">Penicillium steckii</name>
    <dbReference type="NCBI Taxonomy" id="303698"/>
    <lineage>
        <taxon>Eukaryota</taxon>
        <taxon>Fungi</taxon>
        <taxon>Dikarya</taxon>
        <taxon>Ascomycota</taxon>
        <taxon>Pezizomycotina</taxon>
        <taxon>Eurotiomycetes</taxon>
        <taxon>Eurotiomycetidae</taxon>
        <taxon>Eurotiales</taxon>
        <taxon>Aspergillaceae</taxon>
        <taxon>Penicillium</taxon>
    </lineage>
</organism>
<dbReference type="OrthoDB" id="5427350at2759"/>
<dbReference type="InterPro" id="IPR053143">
    <property type="entry name" value="Arylsulfate_ST"/>
</dbReference>
<reference evidence="4" key="1">
    <citation type="journal article" date="2017" name="Nat. Microbiol.">
        <title>Global analysis of biosynthetic gene clusters reveals vast potential of secondary metabolite production in Penicillium species.</title>
        <authorList>
            <person name="Nielsen J.C."/>
            <person name="Grijseels S."/>
            <person name="Prigent S."/>
            <person name="Ji B."/>
            <person name="Dainat J."/>
            <person name="Nielsen K.F."/>
            <person name="Frisvad J.C."/>
            <person name="Workman M."/>
            <person name="Nielsen J."/>
        </authorList>
    </citation>
    <scope>NUCLEOTIDE SEQUENCE [LARGE SCALE GENOMIC DNA]</scope>
    <source>
        <strain evidence="4">IBT 24891</strain>
    </source>
</reference>
<dbReference type="STRING" id="303698.A0A1V6TA95"/>
<keyword evidence="2" id="KW-0732">Signal</keyword>
<keyword evidence="4" id="KW-1185">Reference proteome</keyword>
<keyword evidence="1" id="KW-0472">Membrane</keyword>
<dbReference type="AlphaFoldDB" id="A0A1V6TA95"/>
<name>A0A1V6TA95_9EURO</name>
<protein>
    <recommendedName>
        <fullName evidence="5">ASST-domain-containing protein</fullName>
    </recommendedName>
</protein>
<proteinExistence type="predicted"/>
<evidence type="ECO:0000256" key="1">
    <source>
        <dbReference type="SAM" id="Phobius"/>
    </source>
</evidence>
<keyword evidence="1" id="KW-0812">Transmembrane</keyword>
<dbReference type="Pfam" id="PF14269">
    <property type="entry name" value="Arylsulfotran_2"/>
    <property type="match status" value="1"/>
</dbReference>
<evidence type="ECO:0000313" key="3">
    <source>
        <dbReference type="EMBL" id="OQE22934.1"/>
    </source>
</evidence>
<dbReference type="EMBL" id="MLKD01000009">
    <property type="protein sequence ID" value="OQE22934.1"/>
    <property type="molecule type" value="Genomic_DNA"/>
</dbReference>
<comment type="caution">
    <text evidence="3">The sequence shown here is derived from an EMBL/GenBank/DDBJ whole genome shotgun (WGS) entry which is preliminary data.</text>
</comment>
<gene>
    <name evidence="3" type="ORF">PENSTE_c009G08527</name>
</gene>
<keyword evidence="1" id="KW-1133">Transmembrane helix</keyword>